<feature type="region of interest" description="Disordered" evidence="1">
    <location>
        <begin position="23"/>
        <end position="42"/>
    </location>
</feature>
<dbReference type="Gene3D" id="2.30.110.10">
    <property type="entry name" value="Electron Transport, Fmn-binding Protein, Chain A"/>
    <property type="match status" value="1"/>
</dbReference>
<geneLocation type="plasmid" evidence="2">
    <name>pLAC2</name>
</geneLocation>
<evidence type="ECO:0000256" key="1">
    <source>
        <dbReference type="SAM" id="MobiDB-lite"/>
    </source>
</evidence>
<organism evidence="2">
    <name type="scientific">Ligilactobacillus acidipiscis</name>
    <dbReference type="NCBI Taxonomy" id="89059"/>
    <lineage>
        <taxon>Bacteria</taxon>
        <taxon>Bacillati</taxon>
        <taxon>Bacillota</taxon>
        <taxon>Bacilli</taxon>
        <taxon>Lactobacillales</taxon>
        <taxon>Lactobacillaceae</taxon>
        <taxon>Ligilactobacillus</taxon>
    </lineage>
</organism>
<dbReference type="EMBL" id="LT996085">
    <property type="protein sequence ID" value="SPO49430.1"/>
    <property type="molecule type" value="Genomic_DNA"/>
</dbReference>
<accession>A0A2R8FG27</accession>
<sequence length="42" mass="4591">MVNLTEEMKNMLKNQLPFLATTGKDGKPQVGPKGSLHVLEPV</sequence>
<keyword evidence="2" id="KW-0614">Plasmid</keyword>
<evidence type="ECO:0008006" key="3">
    <source>
        <dbReference type="Google" id="ProtNLM"/>
    </source>
</evidence>
<proteinExistence type="predicted"/>
<evidence type="ECO:0000313" key="2">
    <source>
        <dbReference type="EMBL" id="SPO49430.1"/>
    </source>
</evidence>
<dbReference type="SUPFAM" id="SSF50475">
    <property type="entry name" value="FMN-binding split barrel"/>
    <property type="match status" value="1"/>
</dbReference>
<dbReference type="InterPro" id="IPR012349">
    <property type="entry name" value="Split_barrel_FMN-bd"/>
</dbReference>
<gene>
    <name evidence="2" type="ORF">PLAC02_P24</name>
</gene>
<name>A0A2R8FG27_9LACO</name>
<dbReference type="AlphaFoldDB" id="A0A2R8FG27"/>
<protein>
    <recommendedName>
        <fullName evidence="3">Pyridoxamine 5'-phosphate oxidase putative domain-containing protein</fullName>
    </recommendedName>
</protein>
<reference evidence="2" key="1">
    <citation type="submission" date="2018-03" db="EMBL/GenBank/DDBJ databases">
        <authorList>
            <person name="Keele B.F."/>
        </authorList>
    </citation>
    <scope>NUCLEOTIDE SEQUENCE</scope>
    <source>
        <strain evidence="2">ACA-DC 1533</strain>
    </source>
</reference>